<dbReference type="InterPro" id="IPR051045">
    <property type="entry name" value="TonB-dependent_transducer"/>
</dbReference>
<dbReference type="Pfam" id="PF03544">
    <property type="entry name" value="TonB_C"/>
    <property type="match status" value="1"/>
</dbReference>
<dbReference type="AlphaFoldDB" id="A0A0S7EBA8"/>
<sequence>MFNTTTTKVILTLVSTTLFWLGGGMHKVVANNLSNEVSVLTDKKHAKYPGHFMNDFVKAFYKNNQEIETEETELSFTINFTVTESGQVDNITVPGITDSSISEEVVRTVKSLKKWKPATEGKTAIASRYSVPFYINLSDVKSGNSKPVYYAKKEDSLYQMATYPGGIDAFWKEYNKKRGPNGEANFVGDRLKYTITVTIEKDGTMTSPQVKGVDNDRHQQGVSEEFMNIVGKMTRWFPAMYDGKPIRSKMNFTFTNNVSILEV</sequence>
<dbReference type="eggNOG" id="COG0810">
    <property type="taxonomic scope" value="Bacteria"/>
</dbReference>
<name>A0A0S7EBA8_9FLAO</name>
<dbReference type="InterPro" id="IPR037682">
    <property type="entry name" value="TonB_C"/>
</dbReference>
<proteinExistence type="predicted"/>
<dbReference type="GO" id="GO:0055085">
    <property type="term" value="P:transmembrane transport"/>
    <property type="evidence" value="ECO:0007669"/>
    <property type="project" value="InterPro"/>
</dbReference>
<dbReference type="Gene3D" id="3.30.1150.10">
    <property type="match status" value="2"/>
</dbReference>
<evidence type="ECO:0000313" key="2">
    <source>
        <dbReference type="Proteomes" id="UP000069030"/>
    </source>
</evidence>
<accession>A0A0S7EBA8</accession>
<dbReference type="PANTHER" id="PTHR33446">
    <property type="entry name" value="PROTEIN TONB-RELATED"/>
    <property type="match status" value="1"/>
</dbReference>
<dbReference type="RefSeq" id="WP_006257576.1">
    <property type="nucleotide sequence ID" value="NZ_BCMQ01000001.1"/>
</dbReference>
<evidence type="ECO:0000313" key="1">
    <source>
        <dbReference type="EMBL" id="ALU25931.1"/>
    </source>
</evidence>
<protein>
    <submittedName>
        <fullName evidence="1">Uncharacterized protein</fullName>
    </submittedName>
</protein>
<dbReference type="KEGG" id="mod:AS202_07155"/>
<dbReference type="Proteomes" id="UP000069030">
    <property type="component" value="Chromosome"/>
</dbReference>
<organism evidence="1 2">
    <name type="scientific">Myroides odoratimimus</name>
    <dbReference type="NCBI Taxonomy" id="76832"/>
    <lineage>
        <taxon>Bacteria</taxon>
        <taxon>Pseudomonadati</taxon>
        <taxon>Bacteroidota</taxon>
        <taxon>Flavobacteriia</taxon>
        <taxon>Flavobacteriales</taxon>
        <taxon>Flavobacteriaceae</taxon>
        <taxon>Myroides</taxon>
    </lineage>
</organism>
<dbReference type="EMBL" id="CP013690">
    <property type="protein sequence ID" value="ALU25931.1"/>
    <property type="molecule type" value="Genomic_DNA"/>
</dbReference>
<reference evidence="1 2" key="1">
    <citation type="journal article" date="2016" name="J. Zhejiang Univ. Sci. B">
        <title>Antibiotic resistance mechanisms of Myroides sp.</title>
        <authorList>
            <person name="Hu S."/>
            <person name="Yuan S."/>
            <person name="Qu H."/>
            <person name="Jiang T."/>
            <person name="Zhou Y."/>
            <person name="Wang M."/>
            <person name="Ming D."/>
        </authorList>
    </citation>
    <scope>NUCLEOTIDE SEQUENCE [LARGE SCALE GENOMIC DNA]</scope>
    <source>
        <strain evidence="1 2">PR63039</strain>
    </source>
</reference>
<gene>
    <name evidence="1" type="ORF">AS202_07155</name>
</gene>
<dbReference type="SUPFAM" id="SSF74653">
    <property type="entry name" value="TolA/TonB C-terminal domain"/>
    <property type="match status" value="1"/>
</dbReference>